<reference evidence="2 3" key="1">
    <citation type="submission" date="2018-07" db="EMBL/GenBank/DDBJ databases">
        <title>Genomic Encyclopedia of Type Strains, Phase IV (KMG-IV): sequencing the most valuable type-strain genomes for metagenomic binning, comparative biology and taxonomic classification.</title>
        <authorList>
            <person name="Goeker M."/>
        </authorList>
    </citation>
    <scope>NUCLEOTIDE SEQUENCE [LARGE SCALE GENOMIC DNA]</scope>
    <source>
        <strain evidence="2 3">DSM 26407</strain>
    </source>
</reference>
<comment type="caution">
    <text evidence="2">The sequence shown here is derived from an EMBL/GenBank/DDBJ whole genome shotgun (WGS) entry which is preliminary data.</text>
</comment>
<feature type="domain" description="Transcription regulator AsnC/Lrp ligand binding" evidence="1">
    <location>
        <begin position="6"/>
        <end position="76"/>
    </location>
</feature>
<name>A0A369C7A4_9GAMM</name>
<accession>A0A369C7A4</accession>
<dbReference type="OrthoDB" id="9799041at2"/>
<dbReference type="GO" id="GO:0043200">
    <property type="term" value="P:response to amino acid"/>
    <property type="evidence" value="ECO:0007669"/>
    <property type="project" value="TreeGrafter"/>
</dbReference>
<evidence type="ECO:0000313" key="2">
    <source>
        <dbReference type="EMBL" id="RCX29789.1"/>
    </source>
</evidence>
<dbReference type="PANTHER" id="PTHR30154:SF34">
    <property type="entry name" value="TRANSCRIPTIONAL REGULATOR AZLB"/>
    <property type="match status" value="1"/>
</dbReference>
<organism evidence="2 3">
    <name type="scientific">Thioalbus denitrificans</name>
    <dbReference type="NCBI Taxonomy" id="547122"/>
    <lineage>
        <taxon>Bacteria</taxon>
        <taxon>Pseudomonadati</taxon>
        <taxon>Pseudomonadota</taxon>
        <taxon>Gammaproteobacteria</taxon>
        <taxon>Chromatiales</taxon>
        <taxon>Ectothiorhodospiraceae</taxon>
        <taxon>Thioalbus</taxon>
    </lineage>
</organism>
<dbReference type="InterPro" id="IPR011008">
    <property type="entry name" value="Dimeric_a/b-barrel"/>
</dbReference>
<dbReference type="Pfam" id="PF01037">
    <property type="entry name" value="AsnC_trans_reg"/>
    <property type="match status" value="1"/>
</dbReference>
<dbReference type="EMBL" id="QPJY01000006">
    <property type="protein sequence ID" value="RCX29789.1"/>
    <property type="molecule type" value="Genomic_DNA"/>
</dbReference>
<dbReference type="SUPFAM" id="SSF54909">
    <property type="entry name" value="Dimeric alpha+beta barrel"/>
    <property type="match status" value="1"/>
</dbReference>
<dbReference type="AlphaFoldDB" id="A0A369C7A4"/>
<proteinExistence type="predicted"/>
<dbReference type="Gene3D" id="3.30.70.920">
    <property type="match status" value="1"/>
</dbReference>
<evidence type="ECO:0000259" key="1">
    <source>
        <dbReference type="Pfam" id="PF01037"/>
    </source>
</evidence>
<dbReference type="RefSeq" id="WP_114280012.1">
    <property type="nucleotide sequence ID" value="NZ_QPJY01000006.1"/>
</dbReference>
<dbReference type="GO" id="GO:0043565">
    <property type="term" value="F:sequence-specific DNA binding"/>
    <property type="evidence" value="ECO:0007669"/>
    <property type="project" value="TreeGrafter"/>
</dbReference>
<protein>
    <submittedName>
        <fullName evidence="2">AsnC family transcriptional regulator</fullName>
    </submittedName>
</protein>
<gene>
    <name evidence="2" type="ORF">DFQ59_10621</name>
</gene>
<dbReference type="Proteomes" id="UP000252707">
    <property type="component" value="Unassembled WGS sequence"/>
</dbReference>
<dbReference type="InterPro" id="IPR019887">
    <property type="entry name" value="Tscrpt_reg_AsnC/Lrp_C"/>
</dbReference>
<sequence length="91" mass="10311">MLTAIVMLRVEHGKVNEVAEQLAERPEISETYSVSGPYDLVAIVRVHENEALADLVTEHIARIEGIRETETMLAFRAYSRHDLEQMFSLGL</sequence>
<evidence type="ECO:0000313" key="3">
    <source>
        <dbReference type="Proteomes" id="UP000252707"/>
    </source>
</evidence>
<dbReference type="GO" id="GO:0005829">
    <property type="term" value="C:cytosol"/>
    <property type="evidence" value="ECO:0007669"/>
    <property type="project" value="TreeGrafter"/>
</dbReference>
<dbReference type="PANTHER" id="PTHR30154">
    <property type="entry name" value="LEUCINE-RESPONSIVE REGULATORY PROTEIN"/>
    <property type="match status" value="1"/>
</dbReference>
<keyword evidence="3" id="KW-1185">Reference proteome</keyword>